<comment type="caution">
    <text evidence="2">The sequence shown here is derived from an EMBL/GenBank/DDBJ whole genome shotgun (WGS) entry which is preliminary data.</text>
</comment>
<name>A0A9P9E979_9HYPO</name>
<evidence type="ECO:0000256" key="1">
    <source>
        <dbReference type="SAM" id="MobiDB-lite"/>
    </source>
</evidence>
<feature type="compositionally biased region" description="Low complexity" evidence="1">
    <location>
        <begin position="78"/>
        <end position="94"/>
    </location>
</feature>
<reference evidence="2" key="1">
    <citation type="journal article" date="2021" name="Nat. Commun.">
        <title>Genetic determinants of endophytism in the Arabidopsis root mycobiome.</title>
        <authorList>
            <person name="Mesny F."/>
            <person name="Miyauchi S."/>
            <person name="Thiergart T."/>
            <person name="Pickel B."/>
            <person name="Atanasova L."/>
            <person name="Karlsson M."/>
            <person name="Huettel B."/>
            <person name="Barry K.W."/>
            <person name="Haridas S."/>
            <person name="Chen C."/>
            <person name="Bauer D."/>
            <person name="Andreopoulos W."/>
            <person name="Pangilinan J."/>
            <person name="LaButti K."/>
            <person name="Riley R."/>
            <person name="Lipzen A."/>
            <person name="Clum A."/>
            <person name="Drula E."/>
            <person name="Henrissat B."/>
            <person name="Kohler A."/>
            <person name="Grigoriev I.V."/>
            <person name="Martin F.M."/>
            <person name="Hacquard S."/>
        </authorList>
    </citation>
    <scope>NUCLEOTIDE SEQUENCE</scope>
    <source>
        <strain evidence="2">MPI-CAGE-AT-0147</strain>
    </source>
</reference>
<feature type="region of interest" description="Disordered" evidence="1">
    <location>
        <begin position="33"/>
        <end position="141"/>
    </location>
</feature>
<dbReference type="EMBL" id="JAGMUV010000016">
    <property type="protein sequence ID" value="KAH7132897.1"/>
    <property type="molecule type" value="Genomic_DNA"/>
</dbReference>
<keyword evidence="3" id="KW-1185">Reference proteome</keyword>
<feature type="compositionally biased region" description="Polar residues" evidence="1">
    <location>
        <begin position="36"/>
        <end position="77"/>
    </location>
</feature>
<gene>
    <name evidence="2" type="ORF">EDB81DRAFT_120950</name>
</gene>
<dbReference type="Proteomes" id="UP000738349">
    <property type="component" value="Unassembled WGS sequence"/>
</dbReference>
<feature type="compositionally biased region" description="Polar residues" evidence="1">
    <location>
        <begin position="125"/>
        <end position="141"/>
    </location>
</feature>
<sequence>MAGNQALPAAGPQFSLQTNATASLAGYAAQGAWWQPQDQSPSLPESGTQSLNLLESGTQSLNLPESGTHSLSLPESGTQSLSLPESSTQSSPPTNFRLVSTDGLLGPSGASSDHDHRDPPHATAVTMSCSWRRSAATPPSH</sequence>
<evidence type="ECO:0000313" key="2">
    <source>
        <dbReference type="EMBL" id="KAH7132897.1"/>
    </source>
</evidence>
<accession>A0A9P9E979</accession>
<organism evidence="2 3">
    <name type="scientific">Dactylonectria macrodidyma</name>
    <dbReference type="NCBI Taxonomy" id="307937"/>
    <lineage>
        <taxon>Eukaryota</taxon>
        <taxon>Fungi</taxon>
        <taxon>Dikarya</taxon>
        <taxon>Ascomycota</taxon>
        <taxon>Pezizomycotina</taxon>
        <taxon>Sordariomycetes</taxon>
        <taxon>Hypocreomycetidae</taxon>
        <taxon>Hypocreales</taxon>
        <taxon>Nectriaceae</taxon>
        <taxon>Dactylonectria</taxon>
    </lineage>
</organism>
<dbReference type="AlphaFoldDB" id="A0A9P9E979"/>
<protein>
    <submittedName>
        <fullName evidence="2">Uncharacterized protein</fullName>
    </submittedName>
</protein>
<proteinExistence type="predicted"/>
<evidence type="ECO:0000313" key="3">
    <source>
        <dbReference type="Proteomes" id="UP000738349"/>
    </source>
</evidence>